<feature type="transmembrane region" description="Helical" evidence="1">
    <location>
        <begin position="143"/>
        <end position="172"/>
    </location>
</feature>
<feature type="transmembrane region" description="Helical" evidence="1">
    <location>
        <begin position="230"/>
        <end position="250"/>
    </location>
</feature>
<dbReference type="InterPro" id="IPR010390">
    <property type="entry name" value="ABC-2_transporter-like"/>
</dbReference>
<proteinExistence type="predicted"/>
<dbReference type="Proteomes" id="UP000199051">
    <property type="component" value="Unassembled WGS sequence"/>
</dbReference>
<name>A0A1H9XS27_9PSEU</name>
<evidence type="ECO:0000313" key="3">
    <source>
        <dbReference type="Proteomes" id="UP000199051"/>
    </source>
</evidence>
<feature type="transmembrane region" description="Helical" evidence="1">
    <location>
        <begin position="178"/>
        <end position="198"/>
    </location>
</feature>
<keyword evidence="1" id="KW-0812">Transmembrane</keyword>
<dbReference type="EMBL" id="FOGI01000020">
    <property type="protein sequence ID" value="SES48503.1"/>
    <property type="molecule type" value="Genomic_DNA"/>
</dbReference>
<dbReference type="Pfam" id="PF06182">
    <property type="entry name" value="ABC2_membrane_6"/>
    <property type="match status" value="1"/>
</dbReference>
<evidence type="ECO:0000256" key="1">
    <source>
        <dbReference type="SAM" id="Phobius"/>
    </source>
</evidence>
<dbReference type="PANTHER" id="PTHR36832:SF2">
    <property type="entry name" value="INTEGRAL MEMBRANE PROTEIN"/>
    <property type="match status" value="1"/>
</dbReference>
<organism evidence="2 3">
    <name type="scientific">Actinokineospora terrae</name>
    <dbReference type="NCBI Taxonomy" id="155974"/>
    <lineage>
        <taxon>Bacteria</taxon>
        <taxon>Bacillati</taxon>
        <taxon>Actinomycetota</taxon>
        <taxon>Actinomycetes</taxon>
        <taxon>Pseudonocardiales</taxon>
        <taxon>Pseudonocardiaceae</taxon>
        <taxon>Actinokineospora</taxon>
    </lineage>
</organism>
<dbReference type="PANTHER" id="PTHR36832">
    <property type="entry name" value="SLR1174 PROTEIN-RELATED"/>
    <property type="match status" value="1"/>
</dbReference>
<keyword evidence="1" id="KW-0472">Membrane</keyword>
<evidence type="ECO:0000313" key="2">
    <source>
        <dbReference type="EMBL" id="SES48503.1"/>
    </source>
</evidence>
<keyword evidence="1" id="KW-1133">Transmembrane helix</keyword>
<dbReference type="RefSeq" id="WP_092786816.1">
    <property type="nucleotide sequence ID" value="NZ_FOGI01000020.1"/>
</dbReference>
<keyword evidence="3" id="KW-1185">Reference proteome</keyword>
<feature type="transmembrane region" description="Helical" evidence="1">
    <location>
        <begin position="113"/>
        <end position="136"/>
    </location>
</feature>
<protein>
    <submittedName>
        <fullName evidence="2">ABC-2 type transport system permease protein</fullName>
    </submittedName>
</protein>
<gene>
    <name evidence="2" type="ORF">SAMN04487818_12013</name>
</gene>
<dbReference type="STRING" id="155974.SAMN04487818_12013"/>
<sequence length="266" mass="29270">MARVQTALVAAGFRRYATYRQATFAGAFTNTVFGYLRCYILLSVAATAGGTMVGYDRSQLVSYVWLGQGLLAVVNSWTMLDLAERVRTGDVVADLLRPVDPLWTYLWTDIGRAAFAALTRFVVPLVVGAIAFGLYVPRSLLTYPLFVLSTLLAIVVCFACRYLIGLTAFWLLDIRGVMMFWVFVSGAASGLYFPLAVLPEWLSTVLWVATPFPSLLQAPLDIAVERGGTGHALLVCLGQVMWMVLLLLLCRWVQTRAVRKLVVQGG</sequence>
<accession>A0A1H9XS27</accession>
<dbReference type="AlphaFoldDB" id="A0A1H9XS27"/>
<reference evidence="3" key="1">
    <citation type="submission" date="2016-10" db="EMBL/GenBank/DDBJ databases">
        <authorList>
            <person name="Varghese N."/>
            <person name="Submissions S."/>
        </authorList>
    </citation>
    <scope>NUCLEOTIDE SEQUENCE [LARGE SCALE GENOMIC DNA]</scope>
    <source>
        <strain evidence="3">DSM 44260</strain>
    </source>
</reference>
<feature type="transmembrane region" description="Helical" evidence="1">
    <location>
        <begin position="60"/>
        <end position="80"/>
    </location>
</feature>
<feature type="transmembrane region" description="Helical" evidence="1">
    <location>
        <begin position="32"/>
        <end position="53"/>
    </location>
</feature>